<organism evidence="1 2">
    <name type="scientific">Ascobolus immersus RN42</name>
    <dbReference type="NCBI Taxonomy" id="1160509"/>
    <lineage>
        <taxon>Eukaryota</taxon>
        <taxon>Fungi</taxon>
        <taxon>Dikarya</taxon>
        <taxon>Ascomycota</taxon>
        <taxon>Pezizomycotina</taxon>
        <taxon>Pezizomycetes</taxon>
        <taxon>Pezizales</taxon>
        <taxon>Ascobolaceae</taxon>
        <taxon>Ascobolus</taxon>
    </lineage>
</organism>
<keyword evidence="2" id="KW-1185">Reference proteome</keyword>
<sequence length="127" mass="14571">MVVIHDCLQSDRYAEYVGFCFSCVLLPKCITSHPAQLSFQPHLAIHTPRLNDHHSTHTVLPPLETYPSIALLCVKIGSRWTITTSFGIRVFRLLRYQLFGFQSLDCYPMSSRIRLFAHLTKSAQYSL</sequence>
<evidence type="ECO:0000313" key="1">
    <source>
        <dbReference type="EMBL" id="RPA77674.1"/>
    </source>
</evidence>
<evidence type="ECO:0000313" key="2">
    <source>
        <dbReference type="Proteomes" id="UP000275078"/>
    </source>
</evidence>
<name>A0A3N4I7A3_ASCIM</name>
<gene>
    <name evidence="1" type="ORF">BJ508DRAFT_164850</name>
</gene>
<dbReference type="EMBL" id="ML119722">
    <property type="protein sequence ID" value="RPA77674.1"/>
    <property type="molecule type" value="Genomic_DNA"/>
</dbReference>
<accession>A0A3N4I7A3</accession>
<dbReference type="Proteomes" id="UP000275078">
    <property type="component" value="Unassembled WGS sequence"/>
</dbReference>
<reference evidence="1 2" key="1">
    <citation type="journal article" date="2018" name="Nat. Ecol. Evol.">
        <title>Pezizomycetes genomes reveal the molecular basis of ectomycorrhizal truffle lifestyle.</title>
        <authorList>
            <person name="Murat C."/>
            <person name="Payen T."/>
            <person name="Noel B."/>
            <person name="Kuo A."/>
            <person name="Morin E."/>
            <person name="Chen J."/>
            <person name="Kohler A."/>
            <person name="Krizsan K."/>
            <person name="Balestrini R."/>
            <person name="Da Silva C."/>
            <person name="Montanini B."/>
            <person name="Hainaut M."/>
            <person name="Levati E."/>
            <person name="Barry K.W."/>
            <person name="Belfiori B."/>
            <person name="Cichocki N."/>
            <person name="Clum A."/>
            <person name="Dockter R.B."/>
            <person name="Fauchery L."/>
            <person name="Guy J."/>
            <person name="Iotti M."/>
            <person name="Le Tacon F."/>
            <person name="Lindquist E.A."/>
            <person name="Lipzen A."/>
            <person name="Malagnac F."/>
            <person name="Mello A."/>
            <person name="Molinier V."/>
            <person name="Miyauchi S."/>
            <person name="Poulain J."/>
            <person name="Riccioni C."/>
            <person name="Rubini A."/>
            <person name="Sitrit Y."/>
            <person name="Splivallo R."/>
            <person name="Traeger S."/>
            <person name="Wang M."/>
            <person name="Zifcakova L."/>
            <person name="Wipf D."/>
            <person name="Zambonelli A."/>
            <person name="Paolocci F."/>
            <person name="Nowrousian M."/>
            <person name="Ottonello S."/>
            <person name="Baldrian P."/>
            <person name="Spatafora J.W."/>
            <person name="Henrissat B."/>
            <person name="Nagy L.G."/>
            <person name="Aury J.M."/>
            <person name="Wincker P."/>
            <person name="Grigoriev I.V."/>
            <person name="Bonfante P."/>
            <person name="Martin F.M."/>
        </authorList>
    </citation>
    <scope>NUCLEOTIDE SEQUENCE [LARGE SCALE GENOMIC DNA]</scope>
    <source>
        <strain evidence="1 2">RN42</strain>
    </source>
</reference>
<protein>
    <submittedName>
        <fullName evidence="1">Uncharacterized protein</fullName>
    </submittedName>
</protein>
<dbReference type="AlphaFoldDB" id="A0A3N4I7A3"/>
<proteinExistence type="predicted"/>